<keyword evidence="1" id="KW-0472">Membrane</keyword>
<feature type="transmembrane region" description="Helical" evidence="1">
    <location>
        <begin position="57"/>
        <end position="74"/>
    </location>
</feature>
<evidence type="ECO:0000256" key="1">
    <source>
        <dbReference type="SAM" id="Phobius"/>
    </source>
</evidence>
<keyword evidence="1" id="KW-0812">Transmembrane</keyword>
<dbReference type="InterPro" id="IPR022270">
    <property type="entry name" value="Blh_diox"/>
</dbReference>
<sequence length="299" mass="32362">MVALAIALSILFSSWLGAESLNWQVVMAVIALAIGIPHGALDHLVTLPKSNPVKMSIFVFIYVAIALVAIWAILQWNVWGFIAVVIMSSAHFGVGDSAFISEYDDLRGSSSPLPVWAYAPAAGLLPVVIPLVNSRSTEALSKVNIALVDWHHGFTSEIQIIVAIITTLSVITLISRKRFRDLLDVSLLALLASVAPPLVAFAVYFGCWHAMRHTARLTSLLPRSQSSYEKAHARKAFISAVVPGLPALAGTLIFVALLAGFSHQNVSDNFLWLTLVTIWALTVPHMIVTAKLDRAALKN</sequence>
<feature type="transmembrane region" description="Helical" evidence="1">
    <location>
        <begin position="113"/>
        <end position="132"/>
    </location>
</feature>
<reference evidence="2" key="1">
    <citation type="submission" date="2020-05" db="EMBL/GenBank/DDBJ databases">
        <authorList>
            <person name="Chiriac C."/>
            <person name="Salcher M."/>
            <person name="Ghai R."/>
            <person name="Kavagutti S V."/>
        </authorList>
    </citation>
    <scope>NUCLEOTIDE SEQUENCE</scope>
</reference>
<dbReference type="Pfam" id="PF15461">
    <property type="entry name" value="BCD"/>
    <property type="match status" value="1"/>
</dbReference>
<accession>A0A6J6AE91</accession>
<feature type="transmembrane region" description="Helical" evidence="1">
    <location>
        <begin position="187"/>
        <end position="211"/>
    </location>
</feature>
<feature type="transmembrane region" description="Helical" evidence="1">
    <location>
        <begin position="270"/>
        <end position="288"/>
    </location>
</feature>
<feature type="transmembrane region" description="Helical" evidence="1">
    <location>
        <begin position="80"/>
        <end position="101"/>
    </location>
</feature>
<feature type="transmembrane region" description="Helical" evidence="1">
    <location>
        <begin position="158"/>
        <end position="175"/>
    </location>
</feature>
<feature type="transmembrane region" description="Helical" evidence="1">
    <location>
        <begin position="28"/>
        <end position="45"/>
    </location>
</feature>
<protein>
    <submittedName>
        <fullName evidence="2">Unannotated protein</fullName>
    </submittedName>
</protein>
<dbReference type="HAMAP" id="MF_02093">
    <property type="entry name" value="Beta_carotene_diox"/>
    <property type="match status" value="1"/>
</dbReference>
<keyword evidence="1" id="KW-1133">Transmembrane helix</keyword>
<evidence type="ECO:0000313" key="2">
    <source>
        <dbReference type="EMBL" id="CAB4367195.1"/>
    </source>
</evidence>
<dbReference type="AlphaFoldDB" id="A0A6J6AE91"/>
<dbReference type="GO" id="GO:0016702">
    <property type="term" value="F:oxidoreductase activity, acting on single donors with incorporation of molecular oxygen, incorporation of two atoms of oxygen"/>
    <property type="evidence" value="ECO:0007669"/>
    <property type="project" value="InterPro"/>
</dbReference>
<proteinExistence type="inferred from homology"/>
<dbReference type="NCBIfam" id="TIGR03753">
    <property type="entry name" value="blh_monoox"/>
    <property type="match status" value="1"/>
</dbReference>
<name>A0A6J6AE91_9ZZZZ</name>
<gene>
    <name evidence="2" type="ORF">UFOPK4180_00796</name>
</gene>
<dbReference type="EMBL" id="CAESPC010000138">
    <property type="protein sequence ID" value="CAB4367195.1"/>
    <property type="molecule type" value="Genomic_DNA"/>
</dbReference>
<organism evidence="2">
    <name type="scientific">freshwater metagenome</name>
    <dbReference type="NCBI Taxonomy" id="449393"/>
    <lineage>
        <taxon>unclassified sequences</taxon>
        <taxon>metagenomes</taxon>
        <taxon>ecological metagenomes</taxon>
    </lineage>
</organism>
<feature type="transmembrane region" description="Helical" evidence="1">
    <location>
        <begin position="236"/>
        <end position="258"/>
    </location>
</feature>